<evidence type="ECO:0000256" key="10">
    <source>
        <dbReference type="ARBA" id="ARBA00022840"/>
    </source>
</evidence>
<evidence type="ECO:0000313" key="20">
    <source>
        <dbReference type="EMBL" id="RGW39644.1"/>
    </source>
</evidence>
<evidence type="ECO:0000256" key="5">
    <source>
        <dbReference type="ARBA" id="ARBA00022553"/>
    </source>
</evidence>
<comment type="catalytic activity">
    <reaction evidence="1">
        <text>ATP + protein L-histidine = ADP + protein N-phospho-L-histidine.</text>
        <dbReference type="EC" id="2.7.13.3"/>
    </reaction>
</comment>
<evidence type="ECO:0000256" key="2">
    <source>
        <dbReference type="ARBA" id="ARBA00004651"/>
    </source>
</evidence>
<dbReference type="PROSITE" id="PS50885">
    <property type="entry name" value="HAMP"/>
    <property type="match status" value="1"/>
</dbReference>
<keyword evidence="9 17" id="KW-0418">Kinase</keyword>
<dbReference type="EC" id="2.7.13.3" evidence="3"/>
<dbReference type="InterPro" id="IPR005467">
    <property type="entry name" value="His_kinase_dom"/>
</dbReference>
<evidence type="ECO:0000256" key="13">
    <source>
        <dbReference type="ARBA" id="ARBA00023136"/>
    </source>
</evidence>
<dbReference type="Gene3D" id="6.10.340.10">
    <property type="match status" value="1"/>
</dbReference>
<dbReference type="PANTHER" id="PTHR45528:SF1">
    <property type="entry name" value="SENSOR HISTIDINE KINASE CPXA"/>
    <property type="match status" value="1"/>
</dbReference>
<dbReference type="EMBL" id="CYYW01000015">
    <property type="protein sequence ID" value="CUO36469.1"/>
    <property type="molecule type" value="Genomic_DNA"/>
</dbReference>
<dbReference type="Gene3D" id="1.10.287.130">
    <property type="match status" value="1"/>
</dbReference>
<keyword evidence="11 14" id="KW-1133">Transmembrane helix</keyword>
<dbReference type="Pfam" id="PF02518">
    <property type="entry name" value="HATPase_c"/>
    <property type="match status" value="1"/>
</dbReference>
<dbReference type="GO" id="GO:0005524">
    <property type="term" value="F:ATP binding"/>
    <property type="evidence" value="ECO:0007669"/>
    <property type="project" value="UniProtKB-KW"/>
</dbReference>
<keyword evidence="5" id="KW-0597">Phosphoprotein</keyword>
<evidence type="ECO:0000313" key="21">
    <source>
        <dbReference type="Proteomes" id="UP000049472"/>
    </source>
</evidence>
<dbReference type="AlphaFoldDB" id="A0A0M6WEG4"/>
<gene>
    <name evidence="18" type="primary">cssS</name>
    <name evidence="20" type="ORF">DWV78_08705</name>
    <name evidence="18" type="ORF">ERS852417_02138</name>
    <name evidence="19" type="ORF">G4319_07585</name>
    <name evidence="17" type="ORF">T1815_08671</name>
</gene>
<comment type="subcellular location">
    <subcellularLocation>
        <location evidence="2">Cell membrane</location>
        <topology evidence="2">Multi-pass membrane protein</topology>
    </subcellularLocation>
</comment>
<dbReference type="Proteomes" id="UP000095384">
    <property type="component" value="Unassembled WGS sequence"/>
</dbReference>
<organism evidence="17 21">
    <name type="scientific">Agathobacter rectalis</name>
    <dbReference type="NCBI Taxonomy" id="39491"/>
    <lineage>
        <taxon>Bacteria</taxon>
        <taxon>Bacillati</taxon>
        <taxon>Bacillota</taxon>
        <taxon>Clostridia</taxon>
        <taxon>Lachnospirales</taxon>
        <taxon>Lachnospiraceae</taxon>
        <taxon>Agathobacter</taxon>
    </lineage>
</organism>
<dbReference type="EMBL" id="CVRQ01000011">
    <property type="protein sequence ID" value="CRL34551.1"/>
    <property type="molecule type" value="Genomic_DNA"/>
</dbReference>
<keyword evidence="8" id="KW-0547">Nucleotide-binding</keyword>
<keyword evidence="21" id="KW-1185">Reference proteome</keyword>
<feature type="domain" description="Histidine kinase" evidence="15">
    <location>
        <begin position="216"/>
        <end position="427"/>
    </location>
</feature>
<reference evidence="20 23" key="3">
    <citation type="submission" date="2018-08" db="EMBL/GenBank/DDBJ databases">
        <title>A genome reference for cultivated species of the human gut microbiota.</title>
        <authorList>
            <person name="Zou Y."/>
            <person name="Xue W."/>
            <person name="Luo G."/>
        </authorList>
    </citation>
    <scope>NUCLEOTIDE SEQUENCE [LARGE SCALE GENOMIC DNA]</scope>
    <source>
        <strain evidence="20 23">AF12-8</strain>
    </source>
</reference>
<evidence type="ECO:0000256" key="6">
    <source>
        <dbReference type="ARBA" id="ARBA00022679"/>
    </source>
</evidence>
<dbReference type="PANTHER" id="PTHR45528">
    <property type="entry name" value="SENSOR HISTIDINE KINASE CPXA"/>
    <property type="match status" value="1"/>
</dbReference>
<feature type="transmembrane region" description="Helical" evidence="14">
    <location>
        <begin position="119"/>
        <end position="147"/>
    </location>
</feature>
<reference evidence="21" key="2">
    <citation type="submission" date="2015-05" db="EMBL/GenBank/DDBJ databases">
        <authorList>
            <consortium name="Pathogen Informatics"/>
        </authorList>
    </citation>
    <scope>NUCLEOTIDE SEQUENCE [LARGE SCALE GENOMIC DNA]</scope>
    <source>
        <strain evidence="18 22">2789STDY5608860</strain>
        <strain evidence="21">T1-815</strain>
    </source>
</reference>
<dbReference type="Pfam" id="PF00672">
    <property type="entry name" value="HAMP"/>
    <property type="match status" value="1"/>
</dbReference>
<dbReference type="SUPFAM" id="SSF55874">
    <property type="entry name" value="ATPase domain of HSP90 chaperone/DNA topoisomerase II/histidine kinase"/>
    <property type="match status" value="1"/>
</dbReference>
<accession>A0A0M6WEG4</accession>
<evidence type="ECO:0000256" key="14">
    <source>
        <dbReference type="SAM" id="Phobius"/>
    </source>
</evidence>
<dbReference type="CDD" id="cd00082">
    <property type="entry name" value="HisKA"/>
    <property type="match status" value="1"/>
</dbReference>
<evidence type="ECO:0000256" key="8">
    <source>
        <dbReference type="ARBA" id="ARBA00022741"/>
    </source>
</evidence>
<reference evidence="19" key="4">
    <citation type="journal article" date="2020" name="Cell Host Microbe">
        <title>Functional and Genomic Variation between Human-Derived Isolates of Lachnospiraceae Reveals Inter- and Intra-Species Diversity.</title>
        <authorList>
            <person name="Sorbara M.T."/>
            <person name="Littmann E.R."/>
            <person name="Fontana E."/>
            <person name="Moody T.U."/>
            <person name="Kohout C.E."/>
            <person name="Gjonbalaj M."/>
            <person name="Eaton V."/>
            <person name="Seok R."/>
            <person name="Leiner I.M."/>
            <person name="Pamer E.G."/>
        </authorList>
    </citation>
    <scope>NUCLEOTIDE SEQUENCE</scope>
    <source>
        <strain evidence="19">MSK.17.79</strain>
    </source>
</reference>
<dbReference type="EMBL" id="JAAILW010000012">
    <property type="protein sequence ID" value="NSC27208.1"/>
    <property type="molecule type" value="Genomic_DNA"/>
</dbReference>
<keyword evidence="10" id="KW-0067">ATP-binding</keyword>
<dbReference type="EMBL" id="QSAE01000024">
    <property type="protein sequence ID" value="RGW39644.1"/>
    <property type="molecule type" value="Genomic_DNA"/>
</dbReference>
<evidence type="ECO:0000256" key="12">
    <source>
        <dbReference type="ARBA" id="ARBA00023012"/>
    </source>
</evidence>
<dbReference type="PROSITE" id="PS50109">
    <property type="entry name" value="HIS_KIN"/>
    <property type="match status" value="1"/>
</dbReference>
<evidence type="ECO:0000259" key="15">
    <source>
        <dbReference type="PROSITE" id="PS50109"/>
    </source>
</evidence>
<protein>
    <recommendedName>
        <fullName evidence="3">histidine kinase</fullName>
        <ecNumber evidence="3">2.7.13.3</ecNumber>
    </recommendedName>
</protein>
<dbReference type="SUPFAM" id="SSF47384">
    <property type="entry name" value="Homodimeric domain of signal transducing histidine kinase"/>
    <property type="match status" value="1"/>
</dbReference>
<feature type="transmembrane region" description="Helical" evidence="14">
    <location>
        <begin position="16"/>
        <end position="37"/>
    </location>
</feature>
<evidence type="ECO:0000313" key="17">
    <source>
        <dbReference type="EMBL" id="CRL34551.1"/>
    </source>
</evidence>
<dbReference type="Gene3D" id="3.30.565.10">
    <property type="entry name" value="Histidine kinase-like ATPase, C-terminal domain"/>
    <property type="match status" value="1"/>
</dbReference>
<evidence type="ECO:0000256" key="9">
    <source>
        <dbReference type="ARBA" id="ARBA00022777"/>
    </source>
</evidence>
<dbReference type="Proteomes" id="UP000049472">
    <property type="component" value="Unassembled WGS sequence"/>
</dbReference>
<dbReference type="InterPro" id="IPR003661">
    <property type="entry name" value="HisK_dim/P_dom"/>
</dbReference>
<keyword evidence="4" id="KW-1003">Cell membrane</keyword>
<dbReference type="InterPro" id="IPR050398">
    <property type="entry name" value="HssS/ArlS-like"/>
</dbReference>
<sequence length="427" mass="48637">METLIKKLNNLSLRKYFVVSVLATLVIIVLLSLFTIWGCMSFRKYLLPDSNNVFLKVYRTYEDGSEVSYSVRVKVGEEGAELPVITADDKAAKKPVETRYAIQRIENSVDSLSPKRKMAYHFCGAAMVVIPIIFSIAGILLCGFFFYRRKLLLPLGMLSEATQQILDQNLDFNLRYDSEDEMGVLCSSFEQMRLKLSENYSEMWNMLEERRLLQASIAHDLRNPIAVIEGYTEYLQLNLKKGRLSEQRILKIAENINMSAKRLDNYTESVRTLNQMEDIELKRQKISASDLLSDIEDDFKIIAQKKNIDFRISTLLSNEEICIDTSVLYRVLENVFNNAMRYAKQCINLDVSLNGQKLLFAIVDDGDGFSDETLSEQRKLLLAKASEDGHLGMGLAISRILCKKHGGSLEIGNNEMHNAVVKIIFSV</sequence>
<reference evidence="17" key="1">
    <citation type="submission" date="2015-05" db="EMBL/GenBank/DDBJ databases">
        <authorList>
            <person name="Wang D.B."/>
            <person name="Wang M."/>
        </authorList>
    </citation>
    <scope>NUCLEOTIDE SEQUENCE [LARGE SCALE GENOMIC DNA]</scope>
    <source>
        <strain evidence="17">T1-815</strain>
    </source>
</reference>
<evidence type="ECO:0000256" key="1">
    <source>
        <dbReference type="ARBA" id="ARBA00000085"/>
    </source>
</evidence>
<dbReference type="GO" id="GO:0005886">
    <property type="term" value="C:plasma membrane"/>
    <property type="evidence" value="ECO:0007669"/>
    <property type="project" value="UniProtKB-SubCell"/>
</dbReference>
<keyword evidence="13 14" id="KW-0472">Membrane</keyword>
<evidence type="ECO:0000256" key="7">
    <source>
        <dbReference type="ARBA" id="ARBA00022692"/>
    </source>
</evidence>
<evidence type="ECO:0000256" key="3">
    <source>
        <dbReference type="ARBA" id="ARBA00012438"/>
    </source>
</evidence>
<dbReference type="SUPFAM" id="SSF158472">
    <property type="entry name" value="HAMP domain-like"/>
    <property type="match status" value="1"/>
</dbReference>
<dbReference type="SMART" id="SM00304">
    <property type="entry name" value="HAMP"/>
    <property type="match status" value="1"/>
</dbReference>
<evidence type="ECO:0000313" key="18">
    <source>
        <dbReference type="EMBL" id="CUO36469.1"/>
    </source>
</evidence>
<dbReference type="CDD" id="cd06225">
    <property type="entry name" value="HAMP"/>
    <property type="match status" value="1"/>
</dbReference>
<dbReference type="GO" id="GO:0000155">
    <property type="term" value="F:phosphorelay sensor kinase activity"/>
    <property type="evidence" value="ECO:0007669"/>
    <property type="project" value="InterPro"/>
</dbReference>
<evidence type="ECO:0000256" key="4">
    <source>
        <dbReference type="ARBA" id="ARBA00022475"/>
    </source>
</evidence>
<dbReference type="Pfam" id="PF00512">
    <property type="entry name" value="HisKA"/>
    <property type="match status" value="1"/>
</dbReference>
<dbReference type="SMART" id="SM00388">
    <property type="entry name" value="HisKA"/>
    <property type="match status" value="1"/>
</dbReference>
<keyword evidence="12" id="KW-0902">Two-component regulatory system</keyword>
<keyword evidence="6 18" id="KW-0808">Transferase</keyword>
<dbReference type="SMART" id="SM00387">
    <property type="entry name" value="HATPase_c"/>
    <property type="match status" value="1"/>
</dbReference>
<feature type="domain" description="HAMP" evidence="16">
    <location>
        <begin position="149"/>
        <end position="201"/>
    </location>
</feature>
<dbReference type="InterPro" id="IPR036097">
    <property type="entry name" value="HisK_dim/P_sf"/>
</dbReference>
<evidence type="ECO:0000259" key="16">
    <source>
        <dbReference type="PROSITE" id="PS50885"/>
    </source>
</evidence>
<dbReference type="InterPro" id="IPR003660">
    <property type="entry name" value="HAMP_dom"/>
</dbReference>
<dbReference type="Proteomes" id="UP000286581">
    <property type="component" value="Unassembled WGS sequence"/>
</dbReference>
<dbReference type="Proteomes" id="UP001193670">
    <property type="component" value="Unassembled WGS sequence"/>
</dbReference>
<proteinExistence type="predicted"/>
<evidence type="ECO:0000313" key="23">
    <source>
        <dbReference type="Proteomes" id="UP000286581"/>
    </source>
</evidence>
<name>A0A0M6WEG4_9FIRM</name>
<dbReference type="InterPro" id="IPR036890">
    <property type="entry name" value="HATPase_C_sf"/>
</dbReference>
<evidence type="ECO:0000313" key="22">
    <source>
        <dbReference type="Proteomes" id="UP000095384"/>
    </source>
</evidence>
<keyword evidence="7 14" id="KW-0812">Transmembrane</keyword>
<evidence type="ECO:0000256" key="11">
    <source>
        <dbReference type="ARBA" id="ARBA00022989"/>
    </source>
</evidence>
<reference evidence="19" key="5">
    <citation type="submission" date="2020-02" db="EMBL/GenBank/DDBJ databases">
        <authorList>
            <person name="Littmann E."/>
            <person name="Sorbara M."/>
        </authorList>
    </citation>
    <scope>NUCLEOTIDE SEQUENCE</scope>
    <source>
        <strain evidence="19">MSK.17.79</strain>
    </source>
</reference>
<evidence type="ECO:0000313" key="19">
    <source>
        <dbReference type="EMBL" id="NSC27208.1"/>
    </source>
</evidence>
<dbReference type="RefSeq" id="WP_055061267.1">
    <property type="nucleotide sequence ID" value="NZ_CVRQ01000011.1"/>
</dbReference>
<dbReference type="InterPro" id="IPR003594">
    <property type="entry name" value="HATPase_dom"/>
</dbReference>